<evidence type="ECO:0000256" key="2">
    <source>
        <dbReference type="SAM" id="Phobius"/>
    </source>
</evidence>
<dbReference type="RefSeq" id="WP_245967812.1">
    <property type="nucleotide sequence ID" value="NZ_BEVZ01000011.1"/>
</dbReference>
<dbReference type="PANTHER" id="PTHR23530">
    <property type="entry name" value="TRANSPORT PROTEIN-RELATED"/>
    <property type="match status" value="1"/>
</dbReference>
<dbReference type="InterPro" id="IPR053160">
    <property type="entry name" value="MFS_DHA3_Transporter"/>
</dbReference>
<feature type="transmembrane region" description="Helical" evidence="2">
    <location>
        <begin position="285"/>
        <end position="302"/>
    </location>
</feature>
<keyword evidence="2" id="KW-0812">Transmembrane</keyword>
<sequence length="431" mass="42690">MYGYSFLGDCVALYPVYALLFADTGLSTGQISTLFALWSLTGVLAEAPSGVLADAWSRRALLRAGPLLTAAGFALWVLAPSFWSFAAGFVLWGLGGSFSSGALEALVHDELERAGAVRTYPAVMGRARTAEVLGVVVSMAAAGPLLRAGGFALVGAASVAACLLTAVAAHAMPEGLREPDASGGDGVTGDGGTGDGVTAHGGTGDGGTASGAAGERGSEEDGGTTSSGAGEWGSGEDGGARVRLRRWPVGAVLLVPAVAGVWGALDEYTPLLIREAGAGDGEASWYLLVIWAGAAAGGLLAAPVERRFGPGSRGRGRGRRGLAVLLLASAGLLAAGAACGSPPGTAALVGAAFAGFQLATVLADAALQAAIRGPGRATVTSVAGMGTDLAVIVTYAAYGVLSLSHGGTFALLATAYAVPAALLLLHRRSVR</sequence>
<feature type="transmembrane region" description="Helical" evidence="2">
    <location>
        <begin position="379"/>
        <end position="401"/>
    </location>
</feature>
<name>A0ABV2YEV0_9ACTN</name>
<feature type="transmembrane region" description="Helical" evidence="2">
    <location>
        <begin position="346"/>
        <end position="367"/>
    </location>
</feature>
<dbReference type="InterPro" id="IPR036259">
    <property type="entry name" value="MFS_trans_sf"/>
</dbReference>
<evidence type="ECO:0000313" key="4">
    <source>
        <dbReference type="Proteomes" id="UP001550850"/>
    </source>
</evidence>
<gene>
    <name evidence="3" type="ORF">AB0E65_07570</name>
</gene>
<accession>A0ABV2YEV0</accession>
<reference evidence="3 4" key="1">
    <citation type="submission" date="2024-06" db="EMBL/GenBank/DDBJ databases">
        <title>The Natural Products Discovery Center: Release of the First 8490 Sequenced Strains for Exploring Actinobacteria Biosynthetic Diversity.</title>
        <authorList>
            <person name="Kalkreuter E."/>
            <person name="Kautsar S.A."/>
            <person name="Yang D."/>
            <person name="Bader C.D."/>
            <person name="Teijaro C.N."/>
            <person name="Fluegel L."/>
            <person name="Davis C.M."/>
            <person name="Simpson J.R."/>
            <person name="Lauterbach L."/>
            <person name="Steele A.D."/>
            <person name="Gui C."/>
            <person name="Meng S."/>
            <person name="Li G."/>
            <person name="Viehrig K."/>
            <person name="Ye F."/>
            <person name="Su P."/>
            <person name="Kiefer A.F."/>
            <person name="Nichols A."/>
            <person name="Cepeda A.J."/>
            <person name="Yan W."/>
            <person name="Fan B."/>
            <person name="Jiang Y."/>
            <person name="Adhikari A."/>
            <person name="Zheng C.-J."/>
            <person name="Schuster L."/>
            <person name="Cowan T.M."/>
            <person name="Smanski M.J."/>
            <person name="Chevrette M.G."/>
            <person name="De Carvalho L.P.S."/>
            <person name="Shen B."/>
        </authorList>
    </citation>
    <scope>NUCLEOTIDE SEQUENCE [LARGE SCALE GENOMIC DNA]</scope>
    <source>
        <strain evidence="3 4">NPDC038104</strain>
    </source>
</reference>
<dbReference type="EMBL" id="JBEZUR010000007">
    <property type="protein sequence ID" value="MEU3554064.1"/>
    <property type="molecule type" value="Genomic_DNA"/>
</dbReference>
<organism evidence="3 4">
    <name type="scientific">Streptomyces fragilis</name>
    <dbReference type="NCBI Taxonomy" id="67301"/>
    <lineage>
        <taxon>Bacteria</taxon>
        <taxon>Bacillati</taxon>
        <taxon>Actinomycetota</taxon>
        <taxon>Actinomycetes</taxon>
        <taxon>Kitasatosporales</taxon>
        <taxon>Streptomycetaceae</taxon>
        <taxon>Streptomyces</taxon>
    </lineage>
</organism>
<dbReference type="PANTHER" id="PTHR23530:SF1">
    <property type="entry name" value="PERMEASE, MAJOR FACILITATOR SUPERFAMILY-RELATED"/>
    <property type="match status" value="1"/>
</dbReference>
<dbReference type="Pfam" id="PF07690">
    <property type="entry name" value="MFS_1"/>
    <property type="match status" value="1"/>
</dbReference>
<comment type="caution">
    <text evidence="3">The sequence shown here is derived from an EMBL/GenBank/DDBJ whole genome shotgun (WGS) entry which is preliminary data.</text>
</comment>
<feature type="transmembrane region" description="Helical" evidence="2">
    <location>
        <begin position="247"/>
        <end position="265"/>
    </location>
</feature>
<proteinExistence type="predicted"/>
<feature type="transmembrane region" description="Helical" evidence="2">
    <location>
        <begin position="152"/>
        <end position="172"/>
    </location>
</feature>
<feature type="compositionally biased region" description="Gly residues" evidence="1">
    <location>
        <begin position="183"/>
        <end position="209"/>
    </location>
</feature>
<dbReference type="Gene3D" id="1.20.1250.20">
    <property type="entry name" value="MFS general substrate transporter like domains"/>
    <property type="match status" value="1"/>
</dbReference>
<protein>
    <submittedName>
        <fullName evidence="3">MFS transporter</fullName>
    </submittedName>
</protein>
<keyword evidence="2" id="KW-0472">Membrane</keyword>
<feature type="region of interest" description="Disordered" evidence="1">
    <location>
        <begin position="176"/>
        <end position="238"/>
    </location>
</feature>
<keyword evidence="4" id="KW-1185">Reference proteome</keyword>
<evidence type="ECO:0000313" key="3">
    <source>
        <dbReference type="EMBL" id="MEU3554064.1"/>
    </source>
</evidence>
<dbReference type="Proteomes" id="UP001550850">
    <property type="component" value="Unassembled WGS sequence"/>
</dbReference>
<feature type="transmembrane region" description="Helical" evidence="2">
    <location>
        <begin position="322"/>
        <end position="340"/>
    </location>
</feature>
<evidence type="ECO:0000256" key="1">
    <source>
        <dbReference type="SAM" id="MobiDB-lite"/>
    </source>
</evidence>
<feature type="transmembrane region" description="Helical" evidence="2">
    <location>
        <begin position="407"/>
        <end position="425"/>
    </location>
</feature>
<keyword evidence="2" id="KW-1133">Transmembrane helix</keyword>
<dbReference type="SUPFAM" id="SSF103473">
    <property type="entry name" value="MFS general substrate transporter"/>
    <property type="match status" value="1"/>
</dbReference>
<dbReference type="InterPro" id="IPR011701">
    <property type="entry name" value="MFS"/>
</dbReference>